<keyword evidence="2" id="KW-1185">Reference proteome</keyword>
<sequence length="150" mass="15501">MFAVGNESRGDDALGPRLARAVEQAAPAGVRVVGDFQLQIEHALDIDGADLVLFVDAAQRQDAALRFVEIAPVDGRAAFSHALAPAAVLGVYRQLRGTPPPAFVLGVAGENFELGAPLSGAAQAAETAAQAFLARLLGTPQVTAWRSLCG</sequence>
<organism evidence="1 2">
    <name type="scientific">Pseudothauera lacus</name>
    <dbReference type="NCBI Taxonomy" id="2136175"/>
    <lineage>
        <taxon>Bacteria</taxon>
        <taxon>Pseudomonadati</taxon>
        <taxon>Pseudomonadota</taxon>
        <taxon>Betaproteobacteria</taxon>
        <taxon>Rhodocyclales</taxon>
        <taxon>Zoogloeaceae</taxon>
        <taxon>Pseudothauera</taxon>
    </lineage>
</organism>
<dbReference type="CDD" id="cd06066">
    <property type="entry name" value="H2MP_NAD-link-bidir"/>
    <property type="match status" value="1"/>
</dbReference>
<gene>
    <name evidence="1" type="ORF">C8261_09220</name>
</gene>
<accession>A0A2T4IFM5</accession>
<dbReference type="InterPro" id="IPR023430">
    <property type="entry name" value="Pept_HybD-like_dom_sf"/>
</dbReference>
<dbReference type="GO" id="GO:0008047">
    <property type="term" value="F:enzyme activator activity"/>
    <property type="evidence" value="ECO:0007669"/>
    <property type="project" value="InterPro"/>
</dbReference>
<dbReference type="OrthoDB" id="9808862at2"/>
<dbReference type="EMBL" id="PZKC01000006">
    <property type="protein sequence ID" value="PTD96571.1"/>
    <property type="molecule type" value="Genomic_DNA"/>
</dbReference>
<dbReference type="Proteomes" id="UP000241193">
    <property type="component" value="Unassembled WGS sequence"/>
</dbReference>
<proteinExistence type="predicted"/>
<dbReference type="GO" id="GO:0016485">
    <property type="term" value="P:protein processing"/>
    <property type="evidence" value="ECO:0007669"/>
    <property type="project" value="TreeGrafter"/>
</dbReference>
<reference evidence="1 2" key="1">
    <citation type="submission" date="2018-03" db="EMBL/GenBank/DDBJ databases">
        <authorList>
            <person name="Keele B.F."/>
        </authorList>
    </citation>
    <scope>NUCLEOTIDE SEQUENCE [LARGE SCALE GENOMIC DNA]</scope>
    <source>
        <strain evidence="1 2">D20</strain>
    </source>
</reference>
<evidence type="ECO:0000313" key="1">
    <source>
        <dbReference type="EMBL" id="PTD96571.1"/>
    </source>
</evidence>
<dbReference type="PANTHER" id="PTHR30302">
    <property type="entry name" value="HYDROGENASE 1 MATURATION PROTEASE"/>
    <property type="match status" value="1"/>
</dbReference>
<evidence type="ECO:0008006" key="3">
    <source>
        <dbReference type="Google" id="ProtNLM"/>
    </source>
</evidence>
<comment type="caution">
    <text evidence="1">The sequence shown here is derived from an EMBL/GenBank/DDBJ whole genome shotgun (WGS) entry which is preliminary data.</text>
</comment>
<reference evidence="1 2" key="2">
    <citation type="submission" date="2018-04" db="EMBL/GenBank/DDBJ databases">
        <title>Thauera lacus sp. nov., isolated from an saline lake in Inner Mongolia, China.</title>
        <authorList>
            <person name="Liang Q.-Y."/>
        </authorList>
    </citation>
    <scope>NUCLEOTIDE SEQUENCE [LARGE SCALE GENOMIC DNA]</scope>
    <source>
        <strain evidence="1 2">D20</strain>
    </source>
</reference>
<dbReference type="AlphaFoldDB" id="A0A2T4IFM5"/>
<dbReference type="InterPro" id="IPR000671">
    <property type="entry name" value="Peptidase_A31"/>
</dbReference>
<protein>
    <recommendedName>
        <fullName evidence="3">Hydrogenase maturation protease</fullName>
    </recommendedName>
</protein>
<dbReference type="GO" id="GO:0004175">
    <property type="term" value="F:endopeptidase activity"/>
    <property type="evidence" value="ECO:0007669"/>
    <property type="project" value="TreeGrafter"/>
</dbReference>
<name>A0A2T4IFM5_9RHOO</name>
<dbReference type="Gene3D" id="3.40.50.1450">
    <property type="entry name" value="HybD-like"/>
    <property type="match status" value="1"/>
</dbReference>
<dbReference type="SUPFAM" id="SSF53163">
    <property type="entry name" value="HybD-like"/>
    <property type="match status" value="1"/>
</dbReference>
<dbReference type="PANTHER" id="PTHR30302:SF5">
    <property type="entry name" value="SLR1876 PROTEIN"/>
    <property type="match status" value="1"/>
</dbReference>
<evidence type="ECO:0000313" key="2">
    <source>
        <dbReference type="Proteomes" id="UP000241193"/>
    </source>
</evidence>
<dbReference type="NCBIfam" id="TIGR00072">
    <property type="entry name" value="hydrog_prot"/>
    <property type="match status" value="1"/>
</dbReference>